<dbReference type="InterPro" id="IPR052159">
    <property type="entry name" value="Competence_DNA_uptake"/>
</dbReference>
<dbReference type="GO" id="GO:0005886">
    <property type="term" value="C:plasma membrane"/>
    <property type="evidence" value="ECO:0007669"/>
    <property type="project" value="UniProtKB-SubCell"/>
</dbReference>
<feature type="transmembrane region" description="Helical" evidence="6">
    <location>
        <begin position="308"/>
        <end position="326"/>
    </location>
</feature>
<feature type="transmembrane region" description="Helical" evidence="6">
    <location>
        <begin position="494"/>
        <end position="520"/>
    </location>
</feature>
<dbReference type="Pfam" id="PF13567">
    <property type="entry name" value="DUF4131"/>
    <property type="match status" value="1"/>
</dbReference>
<feature type="transmembrane region" description="Helical" evidence="6">
    <location>
        <begin position="532"/>
        <end position="551"/>
    </location>
</feature>
<dbReference type="RefSeq" id="WP_183773188.1">
    <property type="nucleotide sequence ID" value="NZ_JACHFW010000005.1"/>
</dbReference>
<dbReference type="InterPro" id="IPR025405">
    <property type="entry name" value="DUF4131"/>
</dbReference>
<dbReference type="InterPro" id="IPR004797">
    <property type="entry name" value="Competence_ComEC/Rec2"/>
</dbReference>
<dbReference type="InterPro" id="IPR036866">
    <property type="entry name" value="RibonucZ/Hydroxyglut_hydro"/>
</dbReference>
<dbReference type="GO" id="GO:0030420">
    <property type="term" value="P:establishment of competence for transformation"/>
    <property type="evidence" value="ECO:0007669"/>
    <property type="project" value="InterPro"/>
</dbReference>
<dbReference type="Proteomes" id="UP000543642">
    <property type="component" value="Unassembled WGS sequence"/>
</dbReference>
<proteinExistence type="predicted"/>
<feature type="transmembrane region" description="Helical" evidence="6">
    <location>
        <begin position="414"/>
        <end position="436"/>
    </location>
</feature>
<keyword evidence="5 6" id="KW-0472">Membrane</keyword>
<evidence type="ECO:0000256" key="3">
    <source>
        <dbReference type="ARBA" id="ARBA00022692"/>
    </source>
</evidence>
<feature type="transmembrane region" description="Helical" evidence="6">
    <location>
        <begin position="256"/>
        <end position="278"/>
    </location>
</feature>
<accession>A0A7W8H9T5</accession>
<dbReference type="Pfam" id="PF03772">
    <property type="entry name" value="Competence"/>
    <property type="match status" value="1"/>
</dbReference>
<feature type="transmembrane region" description="Helical" evidence="6">
    <location>
        <begin position="60"/>
        <end position="80"/>
    </location>
</feature>
<sequence>MVLRPVLWLGLAYITGELLAWAIPEVSAGMILSGAVCLGIYGAFGMTFGKWGRLRKIKAADLAVFAVLPLFFLWGCLNFYSAMSWEMDSDDTLRKKIEEGEVGTTFVGTLERTEEKTNSWYFFMSGCEELSEGQILVSIKKTELDIPGTDFTPGDILSVSGEPELFAPPGNEGGFNEWLYYHSRKIRARIWADQVSVLKESASVLEIGAKNLRLWIRDGCQRWLRGSSAGITLSMVCGDTSLMDPNVDLLYQKSGISHILAISGLHITFLGMGIFQLLRKLRLPAKLCILSGMGAVIVYGWFTGMASSTGRSVIMTLISLGARWTGRTCDRKTALVLAALILLVPSPLMITQPGFLLSFAAVGCLMLCPEEQGSGPLPQDKDNSGTKRSGAKKRWLWDGQRVLDFLKNHMISPIYVTAGMFPVLSGCFYEISMYSLIINLAVIPLMNFVYPAMLVAALTAPLAGHAGFFLYRFIEGILGFYEALCRLSLKLPGAAMITGQMSVPAICLLYGIFGAGAVFHHRARPAGARKKPVFLAAALCSLLCGICLLLAPQRPQHMTVTMVDVGQGDCFLLQTPDGKNILVDGGSSDEKNVGKYTIIPFLKARGVRSLDAVFLSHMDEDHICGVEEILSSSVWPSSWGGDLRIPGSVEIKNIIVSRTAQNDDGYEKLRRLCDPWKTVCAAASAGEELSFGDVKIRVLWPGEEMSDFAGDKNDLSLVLHIFYGAFDMLFTGDIGASVESGIVGQMEAWGISGCDVLKVAHHGSKNSTEDYFLSHVRPKIALISCGRDNFYGHPHEELLRRLEMAKCKTYVTSWDGELIIETDGKYIKTVVWGQGDRYNRKRR</sequence>
<dbReference type="SUPFAM" id="SSF56281">
    <property type="entry name" value="Metallo-hydrolase/oxidoreductase"/>
    <property type="match status" value="1"/>
</dbReference>
<keyword evidence="2" id="KW-1003">Cell membrane</keyword>
<evidence type="ECO:0000256" key="4">
    <source>
        <dbReference type="ARBA" id="ARBA00022989"/>
    </source>
</evidence>
<evidence type="ECO:0000256" key="5">
    <source>
        <dbReference type="ARBA" id="ARBA00023136"/>
    </source>
</evidence>
<feature type="transmembrane region" description="Helical" evidence="6">
    <location>
        <begin position="285"/>
        <end position="302"/>
    </location>
</feature>
<evidence type="ECO:0000313" key="9">
    <source>
        <dbReference type="Proteomes" id="UP000543642"/>
    </source>
</evidence>
<name>A0A7W8H9T5_9FIRM</name>
<feature type="transmembrane region" description="Helical" evidence="6">
    <location>
        <begin position="30"/>
        <end position="48"/>
    </location>
</feature>
<dbReference type="SMART" id="SM00849">
    <property type="entry name" value="Lactamase_B"/>
    <property type="match status" value="1"/>
</dbReference>
<dbReference type="InterPro" id="IPR004477">
    <property type="entry name" value="ComEC_N"/>
</dbReference>
<dbReference type="NCBIfam" id="TIGR00361">
    <property type="entry name" value="ComEC_Rec2"/>
    <property type="match status" value="1"/>
</dbReference>
<gene>
    <name evidence="8" type="ORF">HNP82_001666</name>
</gene>
<evidence type="ECO:0000256" key="1">
    <source>
        <dbReference type="ARBA" id="ARBA00004651"/>
    </source>
</evidence>
<protein>
    <submittedName>
        <fullName evidence="8">Competence protein ComEC</fullName>
    </submittedName>
</protein>
<feature type="transmembrane region" description="Helical" evidence="6">
    <location>
        <begin position="333"/>
        <end position="350"/>
    </location>
</feature>
<dbReference type="Pfam" id="PF00753">
    <property type="entry name" value="Lactamase_B"/>
    <property type="match status" value="1"/>
</dbReference>
<evidence type="ECO:0000259" key="7">
    <source>
        <dbReference type="SMART" id="SM00849"/>
    </source>
</evidence>
<dbReference type="EMBL" id="JACHFW010000005">
    <property type="protein sequence ID" value="MBB5264539.1"/>
    <property type="molecule type" value="Genomic_DNA"/>
</dbReference>
<comment type="caution">
    <text evidence="8">The sequence shown here is derived from an EMBL/GenBank/DDBJ whole genome shotgun (WGS) entry which is preliminary data.</text>
</comment>
<keyword evidence="3 6" id="KW-0812">Transmembrane</keyword>
<dbReference type="Gene3D" id="3.60.15.10">
    <property type="entry name" value="Ribonuclease Z/Hydroxyacylglutathione hydrolase-like"/>
    <property type="match status" value="1"/>
</dbReference>
<dbReference type="InterPro" id="IPR001279">
    <property type="entry name" value="Metallo-B-lactamas"/>
</dbReference>
<organism evidence="8 9">
    <name type="scientific">Catenibacillus scindens</name>
    <dbReference type="NCBI Taxonomy" id="673271"/>
    <lineage>
        <taxon>Bacteria</taxon>
        <taxon>Bacillati</taxon>
        <taxon>Bacillota</taxon>
        <taxon>Clostridia</taxon>
        <taxon>Lachnospirales</taxon>
        <taxon>Lachnospiraceae</taxon>
        <taxon>Catenibacillus</taxon>
    </lineage>
</organism>
<dbReference type="AlphaFoldDB" id="A0A7W8H9T5"/>
<dbReference type="PANTHER" id="PTHR30619:SF7">
    <property type="entry name" value="BETA-LACTAMASE DOMAIN PROTEIN"/>
    <property type="match status" value="1"/>
</dbReference>
<reference evidence="8 9" key="1">
    <citation type="submission" date="2020-08" db="EMBL/GenBank/DDBJ databases">
        <title>Genomic Encyclopedia of Type Strains, Phase IV (KMG-IV): sequencing the most valuable type-strain genomes for metagenomic binning, comparative biology and taxonomic classification.</title>
        <authorList>
            <person name="Goeker M."/>
        </authorList>
    </citation>
    <scope>NUCLEOTIDE SEQUENCE [LARGE SCALE GENOMIC DNA]</scope>
    <source>
        <strain evidence="8 9">DSM 106146</strain>
    </source>
</reference>
<keyword evidence="4 6" id="KW-1133">Transmembrane helix</keyword>
<comment type="subcellular location">
    <subcellularLocation>
        <location evidence="1">Cell membrane</location>
        <topology evidence="1">Multi-pass membrane protein</topology>
    </subcellularLocation>
</comment>
<dbReference type="InterPro" id="IPR035681">
    <property type="entry name" value="ComA-like_MBL"/>
</dbReference>
<dbReference type="NCBIfam" id="TIGR00360">
    <property type="entry name" value="ComEC_N-term"/>
    <property type="match status" value="1"/>
</dbReference>
<evidence type="ECO:0000256" key="2">
    <source>
        <dbReference type="ARBA" id="ARBA00022475"/>
    </source>
</evidence>
<keyword evidence="9" id="KW-1185">Reference proteome</keyword>
<dbReference type="PANTHER" id="PTHR30619">
    <property type="entry name" value="DNA INTERNALIZATION/COMPETENCE PROTEIN COMEC/REC2"/>
    <property type="match status" value="1"/>
</dbReference>
<dbReference type="CDD" id="cd07731">
    <property type="entry name" value="ComA-like_MBL-fold"/>
    <property type="match status" value="1"/>
</dbReference>
<feature type="domain" description="Metallo-beta-lactamase" evidence="7">
    <location>
        <begin position="567"/>
        <end position="787"/>
    </location>
</feature>
<evidence type="ECO:0000256" key="6">
    <source>
        <dbReference type="SAM" id="Phobius"/>
    </source>
</evidence>
<evidence type="ECO:0000313" key="8">
    <source>
        <dbReference type="EMBL" id="MBB5264539.1"/>
    </source>
</evidence>